<name>A0A0M0KM36_ALKHA</name>
<reference evidence="1" key="1">
    <citation type="submission" date="2015-08" db="EMBL/GenBank/DDBJ databases">
        <title>Complete DNA Sequence of Pseudomonas syringae pv. actinidiae, the Causal Agent of Kiwifruit Canker Disease.</title>
        <authorList>
            <person name="Rikkerink E.H.A."/>
            <person name="Fineran P.C."/>
        </authorList>
    </citation>
    <scope>NUCLEOTIDE SEQUENCE</scope>
    <source>
        <strain evidence="1">DSM 13666</strain>
    </source>
</reference>
<dbReference type="EMBL" id="LILD01000001">
    <property type="protein sequence ID" value="KOO39884.1"/>
    <property type="molecule type" value="Genomic_DNA"/>
</dbReference>
<dbReference type="PATRIC" id="fig|136160.3.peg.3318"/>
<dbReference type="InterPro" id="IPR020288">
    <property type="entry name" value="Sheath_initiator"/>
</dbReference>
<sequence length="141" mass="16359">MLLSPEIQFEEEDDNLDEEIETSSTWLIDFESGRILNQRVDGLRAIEQFVYMSLMTERYAYPIYSHDVGSELQELLSDPETTDAYKEMEIPRLITEALEYDERIAAVTDIEIEKQGDAFRVSFIVESEEGTLEMEEMLNAT</sequence>
<dbReference type="Gene3D" id="3.10.450.40">
    <property type="match status" value="1"/>
</dbReference>
<organism evidence="1">
    <name type="scientific">Halalkalibacterium halodurans</name>
    <name type="common">Bacillus halodurans</name>
    <dbReference type="NCBI Taxonomy" id="86665"/>
    <lineage>
        <taxon>Bacteria</taxon>
        <taxon>Bacillati</taxon>
        <taxon>Bacillota</taxon>
        <taxon>Bacilli</taxon>
        <taxon>Bacillales</taxon>
        <taxon>Bacillaceae</taxon>
        <taxon>Halalkalibacterium (ex Joshi et al. 2022)</taxon>
    </lineage>
</organism>
<evidence type="ECO:0000313" key="1">
    <source>
        <dbReference type="EMBL" id="KOO39884.1"/>
    </source>
</evidence>
<dbReference type="RefSeq" id="WP_053431731.1">
    <property type="nucleotide sequence ID" value="NZ_LILD02000002.1"/>
</dbReference>
<dbReference type="Pfam" id="PF10934">
    <property type="entry name" value="Sheath_initiator"/>
    <property type="match status" value="1"/>
</dbReference>
<dbReference type="SUPFAM" id="SSF160719">
    <property type="entry name" value="gpW/gp25-like"/>
    <property type="match status" value="1"/>
</dbReference>
<gene>
    <name evidence="1" type="ORF">AMD02_14275</name>
</gene>
<protein>
    <submittedName>
        <fullName evidence="1">Phage portal protein</fullName>
    </submittedName>
</protein>
<accession>A0A0M0KM36</accession>
<comment type="caution">
    <text evidence="1">The sequence shown here is derived from an EMBL/GenBank/DDBJ whole genome shotgun (WGS) entry which is preliminary data.</text>
</comment>
<dbReference type="AlphaFoldDB" id="A0A0M0KM36"/>
<proteinExistence type="predicted"/>